<feature type="transmembrane region" description="Helical" evidence="2">
    <location>
        <begin position="145"/>
        <end position="170"/>
    </location>
</feature>
<dbReference type="PANTHER" id="PTHR37422:SF23">
    <property type="entry name" value="TEICHURONIC ACID BIOSYNTHESIS PROTEIN TUAE"/>
    <property type="match status" value="1"/>
</dbReference>
<feature type="transmembrane region" description="Helical" evidence="2">
    <location>
        <begin position="76"/>
        <end position="94"/>
    </location>
</feature>
<feature type="transmembrane region" description="Helical" evidence="2">
    <location>
        <begin position="177"/>
        <end position="198"/>
    </location>
</feature>
<dbReference type="InterPro" id="IPR051533">
    <property type="entry name" value="WaaL-like"/>
</dbReference>
<dbReference type="GO" id="GO:0016874">
    <property type="term" value="F:ligase activity"/>
    <property type="evidence" value="ECO:0007669"/>
    <property type="project" value="UniProtKB-KW"/>
</dbReference>
<name>A0A4Z0H5X3_9ACTN</name>
<dbReference type="RefSeq" id="WP_135339917.1">
    <property type="nucleotide sequence ID" value="NZ_JBHLTX010000063.1"/>
</dbReference>
<feature type="region of interest" description="Disordered" evidence="1">
    <location>
        <begin position="1"/>
        <end position="20"/>
    </location>
</feature>
<dbReference type="Proteomes" id="UP000297948">
    <property type="component" value="Unassembled WGS sequence"/>
</dbReference>
<evidence type="ECO:0000256" key="2">
    <source>
        <dbReference type="SAM" id="Phobius"/>
    </source>
</evidence>
<keyword evidence="4" id="KW-1185">Reference proteome</keyword>
<keyword evidence="2" id="KW-0812">Transmembrane</keyword>
<reference evidence="3 4" key="1">
    <citation type="submission" date="2019-03" db="EMBL/GenBank/DDBJ databases">
        <authorList>
            <person name="Gonzalez-Pimentel J.L."/>
        </authorList>
    </citation>
    <scope>NUCLEOTIDE SEQUENCE [LARGE SCALE GENOMIC DNA]</scope>
    <source>
        <strain evidence="3 4">JCM 31289</strain>
    </source>
</reference>
<evidence type="ECO:0000256" key="1">
    <source>
        <dbReference type="SAM" id="MobiDB-lite"/>
    </source>
</evidence>
<keyword evidence="2" id="KW-1133">Transmembrane helix</keyword>
<proteinExistence type="predicted"/>
<keyword evidence="2" id="KW-0472">Membrane</keyword>
<gene>
    <name evidence="3" type="ORF">E4099_16995</name>
</gene>
<keyword evidence="3" id="KW-0436">Ligase</keyword>
<dbReference type="OrthoDB" id="4350326at2"/>
<protein>
    <submittedName>
        <fullName evidence="3">O-antigen ligase family protein</fullName>
    </submittedName>
</protein>
<evidence type="ECO:0000313" key="3">
    <source>
        <dbReference type="EMBL" id="TGB07502.1"/>
    </source>
</evidence>
<comment type="caution">
    <text evidence="3">The sequence shown here is derived from an EMBL/GenBank/DDBJ whole genome shotgun (WGS) entry which is preliminary data.</text>
</comment>
<feature type="region of interest" description="Disordered" evidence="1">
    <location>
        <begin position="354"/>
        <end position="399"/>
    </location>
</feature>
<sequence>MDRGADGMMSPAVSPTPPSRARTANVAGAVVLGCCAGWALVSATGRTSRPEGVLLAVLAVAAGYACGRIAGSLLPVAAAAAAALGGLGLALLSPGDGLSPGGGPPERMGPGTAELTLAAGAACCAAWAVRPGWRRSVLHLPAAGAAAAGCLLVGPAAAVPVVLVVLGSLAAGRVRRLPGLAALALIAAAAAGCCWALGAGALPPGLLGAFQDHPPTHRIRLWHQAVRLAAAHPLRGVGPGRFGELTAGAAGPDGTAHSALLQQAAEQGLPGVVLLGAVFGWLLYALWRSPRATPLVLAAGAALTALAVESMAGEALGSPRVTACAGLLAGLATARRADAGETGVRVAATGVGLRPAGPRAPEADTAFRVVRPRKTPHPGLPEPGKPDDRDPDTGPGRAA</sequence>
<organism evidence="3 4">
    <name type="scientific">Streptomyces palmae</name>
    <dbReference type="NCBI Taxonomy" id="1701085"/>
    <lineage>
        <taxon>Bacteria</taxon>
        <taxon>Bacillati</taxon>
        <taxon>Actinomycetota</taxon>
        <taxon>Actinomycetes</taxon>
        <taxon>Kitasatosporales</taxon>
        <taxon>Streptomycetaceae</taxon>
        <taxon>Streptomyces</taxon>
    </lineage>
</organism>
<dbReference type="EMBL" id="SRID01000149">
    <property type="protein sequence ID" value="TGB07502.1"/>
    <property type="molecule type" value="Genomic_DNA"/>
</dbReference>
<dbReference type="PROSITE" id="PS51257">
    <property type="entry name" value="PROKAR_LIPOPROTEIN"/>
    <property type="match status" value="1"/>
</dbReference>
<evidence type="ECO:0000313" key="4">
    <source>
        <dbReference type="Proteomes" id="UP000297948"/>
    </source>
</evidence>
<accession>A0A4Z0H5X3</accession>
<feature type="transmembrane region" description="Helical" evidence="2">
    <location>
        <begin position="268"/>
        <end position="287"/>
    </location>
</feature>
<dbReference type="PANTHER" id="PTHR37422">
    <property type="entry name" value="TEICHURONIC ACID BIOSYNTHESIS PROTEIN TUAE"/>
    <property type="match status" value="1"/>
</dbReference>
<dbReference type="AlphaFoldDB" id="A0A4Z0H5X3"/>